<name>F6HXW4_VITVI</name>
<dbReference type="Proteomes" id="UP000009183">
    <property type="component" value="Chromosome 9"/>
</dbReference>
<proteinExistence type="predicted"/>
<dbReference type="EMBL" id="FN596494">
    <property type="protein sequence ID" value="CCB59289.1"/>
    <property type="molecule type" value="Genomic_DNA"/>
</dbReference>
<dbReference type="AlphaFoldDB" id="F6HXW4"/>
<evidence type="ECO:0000313" key="2">
    <source>
        <dbReference type="Proteomes" id="UP000009183"/>
    </source>
</evidence>
<sequence>MDLEGFVRTLPWTSGAFVQIQPLEGSSPQAAASETNPDFLFGLDKGLAPPPLPREIVGSNASTHGSRCASQGLFSEIGSRIGGSPCCWRSSGVSRGLPEADPNGIIVW</sequence>
<protein>
    <submittedName>
        <fullName evidence="1">Uncharacterized protein</fullName>
    </submittedName>
</protein>
<dbReference type="OrthoDB" id="1938580at2759"/>
<evidence type="ECO:0000313" key="1">
    <source>
        <dbReference type="EMBL" id="CCB59289.1"/>
    </source>
</evidence>
<reference evidence="1" key="1">
    <citation type="submission" date="2011-05" db="EMBL/GenBank/DDBJ databases">
        <title>High quality assembly and annotation of grapevine genome.</title>
        <authorList>
            <person name="Vitulo N."/>
            <person name="Olivier J."/>
            <person name="Forcato C."/>
            <person name="Albiero A."/>
            <person name="D'Angelo M."/>
            <person name="Zimbello R."/>
            <person name="Schiavon R."/>
            <person name="Rigobello C."/>
            <person name="Policriti A."/>
            <person name="Clepet C."/>
            <person name="Casagrande A."/>
            <person name="Choisne N."/>
            <person name="Vezzi A."/>
            <person name="Hugueney P."/>
            <person name="Horner D."/>
            <person name="Mica E."/>
            <person name="Cattonaro F."/>
            <person name="Del Fabbro C."/>
            <person name="Alaux M."/>
            <person name="Di Gaspero G."/>
            <person name="Scalabrin S."/>
            <person name="Pesole G."/>
            <person name="Delledonne M."/>
            <person name="Pezzotti M."/>
            <person name="Pe E.M."/>
            <person name="Caboche M."/>
            <person name="Adam-Blondon A.-F."/>
            <person name="Weissenbach J."/>
            <person name="Quetier F."/>
            <person name="Wincker P."/>
            <person name="Morgante M."/>
            <person name="Valle G."/>
        </authorList>
    </citation>
    <scope>NUCLEOTIDE SEQUENCE</scope>
</reference>
<organism evidence="1 2">
    <name type="scientific">Vitis vinifera</name>
    <name type="common">Grape</name>
    <dbReference type="NCBI Taxonomy" id="29760"/>
    <lineage>
        <taxon>Eukaryota</taxon>
        <taxon>Viridiplantae</taxon>
        <taxon>Streptophyta</taxon>
        <taxon>Embryophyta</taxon>
        <taxon>Tracheophyta</taxon>
        <taxon>Spermatophyta</taxon>
        <taxon>Magnoliopsida</taxon>
        <taxon>eudicotyledons</taxon>
        <taxon>Gunneridae</taxon>
        <taxon>Pentapetalae</taxon>
        <taxon>rosids</taxon>
        <taxon>Vitales</taxon>
        <taxon>Vitaceae</taxon>
        <taxon>Viteae</taxon>
        <taxon>Vitis</taxon>
    </lineage>
</organism>
<keyword evidence="2" id="KW-1185">Reference proteome</keyword>
<dbReference type="PaxDb" id="29760-VIT_09s0002g01270.t01"/>
<gene>
    <name evidence="1" type="ordered locus">VIT_09s0002g01270</name>
</gene>
<accession>F6HXW4</accession>
<dbReference type="InParanoid" id="F6HXW4"/>
<dbReference type="HOGENOM" id="CLU_2201871_0_0_1"/>